<dbReference type="InterPro" id="IPR001898">
    <property type="entry name" value="SLC13A/DASS"/>
</dbReference>
<evidence type="ECO:0000256" key="2">
    <source>
        <dbReference type="ARBA" id="ARBA00006772"/>
    </source>
</evidence>
<dbReference type="GO" id="GO:0015141">
    <property type="term" value="F:succinate transmembrane transporter activity"/>
    <property type="evidence" value="ECO:0007669"/>
    <property type="project" value="TreeGrafter"/>
</dbReference>
<feature type="transmembrane region" description="Helical" evidence="6">
    <location>
        <begin position="288"/>
        <end position="315"/>
    </location>
</feature>
<feature type="transmembrane region" description="Helical" evidence="6">
    <location>
        <begin position="72"/>
        <end position="92"/>
    </location>
</feature>
<proteinExistence type="inferred from homology"/>
<dbReference type="PANTHER" id="PTHR10283:SF85">
    <property type="entry name" value="SODIUM-DEPENDENT HIGH-AFFINITY DICARBOXYLATE TRANSPORTER 3"/>
    <property type="match status" value="1"/>
</dbReference>
<dbReference type="STRING" id="131310.A0A0N4Z3B3"/>
<dbReference type="CDD" id="cd01115">
    <property type="entry name" value="SLC13_permease"/>
    <property type="match status" value="1"/>
</dbReference>
<dbReference type="GO" id="GO:0005886">
    <property type="term" value="C:plasma membrane"/>
    <property type="evidence" value="ECO:0007669"/>
    <property type="project" value="TreeGrafter"/>
</dbReference>
<evidence type="ECO:0000256" key="3">
    <source>
        <dbReference type="ARBA" id="ARBA00022692"/>
    </source>
</evidence>
<accession>A0A0N4Z3B3</accession>
<evidence type="ECO:0000313" key="8">
    <source>
        <dbReference type="WBParaSite" id="PTRK_0000139000.1"/>
    </source>
</evidence>
<feature type="transmembrane region" description="Helical" evidence="6">
    <location>
        <begin position="547"/>
        <end position="567"/>
    </location>
</feature>
<comment type="similarity">
    <text evidence="2">Belongs to the SLC13A/DASS transporter (TC 2.A.47) family. NADC subfamily.</text>
</comment>
<feature type="transmembrane region" description="Helical" evidence="6">
    <location>
        <begin position="509"/>
        <end position="527"/>
    </location>
</feature>
<dbReference type="AlphaFoldDB" id="A0A0N4Z3B3"/>
<feature type="transmembrane region" description="Helical" evidence="6">
    <location>
        <begin position="104"/>
        <end position="129"/>
    </location>
</feature>
<keyword evidence="5 6" id="KW-0472">Membrane</keyword>
<evidence type="ECO:0000313" key="7">
    <source>
        <dbReference type="Proteomes" id="UP000038045"/>
    </source>
</evidence>
<dbReference type="Pfam" id="PF00939">
    <property type="entry name" value="Na_sulph_symp"/>
    <property type="match status" value="1"/>
</dbReference>
<dbReference type="WBParaSite" id="PTRK_0000139000.1">
    <property type="protein sequence ID" value="PTRK_0000139000.1"/>
    <property type="gene ID" value="PTRK_0000139000"/>
</dbReference>
<evidence type="ECO:0000256" key="5">
    <source>
        <dbReference type="ARBA" id="ARBA00023136"/>
    </source>
</evidence>
<dbReference type="GO" id="GO:0015137">
    <property type="term" value="F:citrate transmembrane transporter activity"/>
    <property type="evidence" value="ECO:0007669"/>
    <property type="project" value="TreeGrafter"/>
</dbReference>
<evidence type="ECO:0000256" key="4">
    <source>
        <dbReference type="ARBA" id="ARBA00022989"/>
    </source>
</evidence>
<feature type="transmembrane region" description="Helical" evidence="6">
    <location>
        <begin position="188"/>
        <end position="214"/>
    </location>
</feature>
<evidence type="ECO:0000256" key="1">
    <source>
        <dbReference type="ARBA" id="ARBA00004141"/>
    </source>
</evidence>
<feature type="transmembrane region" description="Helical" evidence="6">
    <location>
        <begin position="370"/>
        <end position="392"/>
    </location>
</feature>
<keyword evidence="7" id="KW-1185">Reference proteome</keyword>
<evidence type="ECO:0000256" key="6">
    <source>
        <dbReference type="SAM" id="Phobius"/>
    </source>
</evidence>
<keyword evidence="3 6" id="KW-0812">Transmembrane</keyword>
<keyword evidence="4 6" id="KW-1133">Transmembrane helix</keyword>
<feature type="transmembrane region" description="Helical" evidence="6">
    <location>
        <begin position="427"/>
        <end position="444"/>
    </location>
</feature>
<sequence>MPLPNVDSTLQLLNFKGNESSDHLSKLAISVEEDLGVFNVSSCQNMIERDERYESTSSKIKKWLTHGLALLYQFRGAFSVILTPILFAPLAFSDEVKYRCLYTVLVMGIYWSVSTVPIAVTAMLPVVFFPILGIATATEVGSKYISDTNFLFMGGLMVASAVEKCGLHERVALFILTLVGSEPKRIMLGFMSVTSILSMFISNTATAAMMVPIVQSLISTFENAQKNSGELENGRPRGINNFATGLYLCIAFASNIGGIGTITGTPPNLVLIGQMKQLFNNADTGVNFVTWAFFAVPLMFSCLIVTWFILAVLFLRNIKTNEQIGATIKKKYDELPRVKFAEIVVGILFGVLIVLWITREPQFVRGFGSIFGQNYFTDATSAMFISCLLFIIPSELPTYNRIKTILRGEKHEKVEHLMDWHYMEQNFPWSIVFLLGGGFALASGVQSSGLSTSIGGILSQFSHMPLWCLQIVCFIIAMFVTNVCSNTVTASIFIPIVSNIAVSIGTNPLNLMFPTTIACSYAFILPAGTPPNAIVFAKNSVTVSQMAFAGTIVSFTTIWIVTLYLNFVAPLMFPLDEFPEWASQNATRIVSP</sequence>
<feature type="transmembrane region" description="Helical" evidence="6">
    <location>
        <begin position="464"/>
        <end position="497"/>
    </location>
</feature>
<protein>
    <submittedName>
        <fullName evidence="8">CitMHS domain-containing protein</fullName>
    </submittedName>
</protein>
<reference evidence="8" key="1">
    <citation type="submission" date="2017-02" db="UniProtKB">
        <authorList>
            <consortium name="WormBaseParasite"/>
        </authorList>
    </citation>
    <scope>IDENTIFICATION</scope>
</reference>
<feature type="transmembrane region" description="Helical" evidence="6">
    <location>
        <begin position="340"/>
        <end position="358"/>
    </location>
</feature>
<organism evidence="7 8">
    <name type="scientific">Parastrongyloides trichosuri</name>
    <name type="common">Possum-specific nematode worm</name>
    <dbReference type="NCBI Taxonomy" id="131310"/>
    <lineage>
        <taxon>Eukaryota</taxon>
        <taxon>Metazoa</taxon>
        <taxon>Ecdysozoa</taxon>
        <taxon>Nematoda</taxon>
        <taxon>Chromadorea</taxon>
        <taxon>Rhabditida</taxon>
        <taxon>Tylenchina</taxon>
        <taxon>Panagrolaimomorpha</taxon>
        <taxon>Strongyloidoidea</taxon>
        <taxon>Strongyloididae</taxon>
        <taxon>Parastrongyloides</taxon>
    </lineage>
</organism>
<dbReference type="Proteomes" id="UP000038045">
    <property type="component" value="Unplaced"/>
</dbReference>
<name>A0A0N4Z3B3_PARTI</name>
<dbReference type="PANTHER" id="PTHR10283">
    <property type="entry name" value="SOLUTE CARRIER FAMILY 13 MEMBER"/>
    <property type="match status" value="1"/>
</dbReference>
<comment type="subcellular location">
    <subcellularLocation>
        <location evidence="1">Membrane</location>
        <topology evidence="1">Multi-pass membrane protein</topology>
    </subcellularLocation>
</comment>